<sequence length="241" mass="27468">MSDSSQLSNFNPTATGGSSEPIDPWLRYGLQVPTGLFCVSKTVHREASLLFYSQNRFDFGGRDPEKLASFLKQIGPRNANSIQHIVIDFPEFLYLDPGDVTIEEESLSILGSIVSSCTGLITLRTSLYSTSSMELRLDNLDHYNLATKALHLVDTHFRAMPSLSEIILEVYEDGPSDCLRKRMESYGWILSKNTAEEEEFWDSRFSDLDFDDYGYGYGYDYDDDDDYDIDNDSDFWRRAAD</sequence>
<comment type="caution">
    <text evidence="1">The sequence shown here is derived from an EMBL/GenBank/DDBJ whole genome shotgun (WGS) entry which is preliminary data.</text>
</comment>
<organism evidence="1 2">
    <name type="scientific">Fusarium acutatum</name>
    <dbReference type="NCBI Taxonomy" id="78861"/>
    <lineage>
        <taxon>Eukaryota</taxon>
        <taxon>Fungi</taxon>
        <taxon>Dikarya</taxon>
        <taxon>Ascomycota</taxon>
        <taxon>Pezizomycotina</taxon>
        <taxon>Sordariomycetes</taxon>
        <taxon>Hypocreomycetidae</taxon>
        <taxon>Hypocreales</taxon>
        <taxon>Nectriaceae</taxon>
        <taxon>Fusarium</taxon>
        <taxon>Fusarium fujikuroi species complex</taxon>
    </lineage>
</organism>
<dbReference type="PANTHER" id="PTHR42085">
    <property type="entry name" value="F-BOX DOMAIN-CONTAINING PROTEIN"/>
    <property type="match status" value="1"/>
</dbReference>
<proteinExistence type="predicted"/>
<reference evidence="1 2" key="1">
    <citation type="submission" date="2020-01" db="EMBL/GenBank/DDBJ databases">
        <title>Identification and distribution of gene clusters putatively required for synthesis of sphingolipid metabolism inhibitors in phylogenetically diverse species of the filamentous fungus Fusarium.</title>
        <authorList>
            <person name="Kim H.-S."/>
            <person name="Busman M."/>
            <person name="Brown D.W."/>
            <person name="Divon H."/>
            <person name="Uhlig S."/>
            <person name="Proctor R.H."/>
        </authorList>
    </citation>
    <scope>NUCLEOTIDE SEQUENCE [LARGE SCALE GENOMIC DNA]</scope>
    <source>
        <strain evidence="1 2">NRRL 13308</strain>
    </source>
</reference>
<gene>
    <name evidence="1" type="ORF">FACUT_8165</name>
</gene>
<dbReference type="PANTHER" id="PTHR42085:SF2">
    <property type="entry name" value="F-BOX DOMAIN-CONTAINING PROTEIN"/>
    <property type="match status" value="1"/>
</dbReference>
<dbReference type="EMBL" id="JAADJF010000223">
    <property type="protein sequence ID" value="KAF4433437.1"/>
    <property type="molecule type" value="Genomic_DNA"/>
</dbReference>
<protein>
    <submittedName>
        <fullName evidence="1">Uncharacterized protein</fullName>
    </submittedName>
</protein>
<name>A0A8H4NID0_9HYPO</name>
<accession>A0A8H4NID0</accession>
<dbReference type="Proteomes" id="UP000536711">
    <property type="component" value="Unassembled WGS sequence"/>
</dbReference>
<evidence type="ECO:0000313" key="2">
    <source>
        <dbReference type="Proteomes" id="UP000536711"/>
    </source>
</evidence>
<dbReference type="InterPro" id="IPR038883">
    <property type="entry name" value="AN11006-like"/>
</dbReference>
<evidence type="ECO:0000313" key="1">
    <source>
        <dbReference type="EMBL" id="KAF4433437.1"/>
    </source>
</evidence>
<dbReference type="OrthoDB" id="62952at2759"/>
<keyword evidence="2" id="KW-1185">Reference proteome</keyword>
<dbReference type="AlphaFoldDB" id="A0A8H4NID0"/>